<evidence type="ECO:0000259" key="4">
    <source>
        <dbReference type="Pfam" id="PF08545"/>
    </source>
</evidence>
<dbReference type="InterPro" id="IPR013751">
    <property type="entry name" value="ACP_syn_III_N"/>
</dbReference>
<dbReference type="EMBL" id="CXPG01000012">
    <property type="protein sequence ID" value="CTQ32139.1"/>
    <property type="molecule type" value="Genomic_DNA"/>
</dbReference>
<evidence type="ECO:0000256" key="2">
    <source>
        <dbReference type="ARBA" id="ARBA00023315"/>
    </source>
</evidence>
<dbReference type="NCBIfam" id="NF005703">
    <property type="entry name" value="PRK07515.1"/>
    <property type="match status" value="1"/>
</dbReference>
<accession>A0A0M6XM17</accession>
<dbReference type="AlphaFoldDB" id="A0A0M6XM17"/>
<dbReference type="Proteomes" id="UP000048908">
    <property type="component" value="Unassembled WGS sequence"/>
</dbReference>
<gene>
    <name evidence="5" type="primary">fabH_1</name>
    <name evidence="5" type="ORF">JAN5088_00902</name>
</gene>
<feature type="domain" description="Beta-ketoacyl-[acyl-carrier-protein] synthase III N-terminal" evidence="4">
    <location>
        <begin position="143"/>
        <end position="207"/>
    </location>
</feature>
<keyword evidence="2 5" id="KW-0012">Acyltransferase</keyword>
<dbReference type="SUPFAM" id="SSF53901">
    <property type="entry name" value="Thiolase-like"/>
    <property type="match status" value="1"/>
</dbReference>
<proteinExistence type="predicted"/>
<dbReference type="PANTHER" id="PTHR34069">
    <property type="entry name" value="3-OXOACYL-[ACYL-CARRIER-PROTEIN] SYNTHASE 3"/>
    <property type="match status" value="1"/>
</dbReference>
<dbReference type="GO" id="GO:0044550">
    <property type="term" value="P:secondary metabolite biosynthetic process"/>
    <property type="evidence" value="ECO:0007669"/>
    <property type="project" value="TreeGrafter"/>
</dbReference>
<dbReference type="InterPro" id="IPR016039">
    <property type="entry name" value="Thiolase-like"/>
</dbReference>
<evidence type="ECO:0000313" key="6">
    <source>
        <dbReference type="Proteomes" id="UP000048908"/>
    </source>
</evidence>
<dbReference type="GO" id="GO:0004315">
    <property type="term" value="F:3-oxoacyl-[acyl-carrier-protein] synthase activity"/>
    <property type="evidence" value="ECO:0007669"/>
    <property type="project" value="InterPro"/>
</dbReference>
<dbReference type="CDD" id="cd00830">
    <property type="entry name" value="KAS_III"/>
    <property type="match status" value="1"/>
</dbReference>
<keyword evidence="6" id="KW-1185">Reference proteome</keyword>
<dbReference type="GO" id="GO:0006633">
    <property type="term" value="P:fatty acid biosynthetic process"/>
    <property type="evidence" value="ECO:0007669"/>
    <property type="project" value="InterPro"/>
</dbReference>
<evidence type="ECO:0000259" key="3">
    <source>
        <dbReference type="Pfam" id="PF08541"/>
    </source>
</evidence>
<dbReference type="Pfam" id="PF08541">
    <property type="entry name" value="ACP_syn_III_C"/>
    <property type="match status" value="1"/>
</dbReference>
<dbReference type="GO" id="GO:0033818">
    <property type="term" value="F:beta-ketoacyl-acyl-carrier-protein synthase III activity"/>
    <property type="evidence" value="ECO:0007669"/>
    <property type="project" value="UniProtKB-EC"/>
</dbReference>
<dbReference type="RefSeq" id="WP_055681587.1">
    <property type="nucleotide sequence ID" value="NZ_CXPG01000012.1"/>
</dbReference>
<evidence type="ECO:0000313" key="5">
    <source>
        <dbReference type="EMBL" id="CTQ32139.1"/>
    </source>
</evidence>
<dbReference type="OrthoDB" id="4336181at2"/>
<dbReference type="EC" id="2.3.1.180" evidence="5"/>
<organism evidence="5 6">
    <name type="scientific">Jannaschia rubra</name>
    <dbReference type="NCBI Taxonomy" id="282197"/>
    <lineage>
        <taxon>Bacteria</taxon>
        <taxon>Pseudomonadati</taxon>
        <taxon>Pseudomonadota</taxon>
        <taxon>Alphaproteobacteria</taxon>
        <taxon>Rhodobacterales</taxon>
        <taxon>Roseobacteraceae</taxon>
        <taxon>Jannaschia</taxon>
    </lineage>
</organism>
<dbReference type="InterPro" id="IPR013747">
    <property type="entry name" value="ACP_syn_III_C"/>
</dbReference>
<dbReference type="PANTHER" id="PTHR34069:SF2">
    <property type="entry name" value="BETA-KETOACYL-[ACYL-CARRIER-PROTEIN] SYNTHASE III"/>
    <property type="match status" value="1"/>
</dbReference>
<dbReference type="Gene3D" id="3.40.47.10">
    <property type="match status" value="2"/>
</dbReference>
<keyword evidence="1 5" id="KW-0808">Transferase</keyword>
<feature type="domain" description="Beta-ketoacyl-[acyl-carrier-protein] synthase III C-terminal" evidence="3">
    <location>
        <begin position="275"/>
        <end position="363"/>
    </location>
</feature>
<dbReference type="STRING" id="282197.SAMN04488517_10491"/>
<evidence type="ECO:0000256" key="1">
    <source>
        <dbReference type="ARBA" id="ARBA00022679"/>
    </source>
</evidence>
<sequence>MNNVAVTGSGVFTPRQVITNDELVAAFNAYADRRNAEGADPSIPHSSSEFIRSASGIEQRFVLDKSGVLDPDRMYPRLPARPDDAPSQMAEMGVAAATDALAQAGVDAGAVDAVICAASNHERAYPAIAIEIQELLGTGGFGFDMNVACSSATFGIQAAADMIRAGSIDRALVVNPEICSAHLEWRDRDCHFIFGDVCTALVLEREDLSRGDRFVIESTRCATQFSNNIRNNDGFLRRTRDAMDDRRDMQFMQNGRKVFKEVLPMVASHIADHMAAEGWQADDLKRMWLHQANKSMNDFIGRKVLGRVPTPEEQPNILQDYANTSSAGSIIAFAQHSADLQPGDRGLICSFGAGYSVGSVLLKRV</sequence>
<protein>
    <submittedName>
        <fullName evidence="5">3-oxoacyl-[acyl-carrier-protein] synthase 3</fullName>
        <ecNumber evidence="5">2.3.1.180</ecNumber>
    </submittedName>
</protein>
<name>A0A0M6XM17_9RHOB</name>
<dbReference type="Pfam" id="PF08545">
    <property type="entry name" value="ACP_syn_III"/>
    <property type="match status" value="1"/>
</dbReference>
<reference evidence="5 6" key="1">
    <citation type="submission" date="2015-07" db="EMBL/GenBank/DDBJ databases">
        <authorList>
            <person name="Noorani M."/>
        </authorList>
    </citation>
    <scope>NUCLEOTIDE SEQUENCE [LARGE SCALE GENOMIC DNA]</scope>
    <source>
        <strain evidence="5 6">CECT 5088</strain>
    </source>
</reference>